<dbReference type="PRINTS" id="PR01177">
    <property type="entry name" value="GABAB1RECPTR"/>
</dbReference>
<dbReference type="InterPro" id="IPR001828">
    <property type="entry name" value="ANF_lig-bd_rcpt"/>
</dbReference>
<proteinExistence type="predicted"/>
<evidence type="ECO:0000256" key="9">
    <source>
        <dbReference type="SAM" id="MobiDB-lite"/>
    </source>
</evidence>
<name>A0A814QQI0_9BILA</name>
<evidence type="ECO:0000256" key="8">
    <source>
        <dbReference type="ARBA" id="ARBA00023224"/>
    </source>
</evidence>
<evidence type="ECO:0000313" key="13">
    <source>
        <dbReference type="EMBL" id="CAF3885782.1"/>
    </source>
</evidence>
<feature type="transmembrane region" description="Helical" evidence="10">
    <location>
        <begin position="593"/>
        <end position="615"/>
    </location>
</feature>
<comment type="caution">
    <text evidence="12">The sequence shown here is derived from an EMBL/GenBank/DDBJ whole genome shotgun (WGS) entry which is preliminary data.</text>
</comment>
<dbReference type="InterPro" id="IPR017978">
    <property type="entry name" value="GPCR_3_C"/>
</dbReference>
<dbReference type="EMBL" id="CAJOBC010006067">
    <property type="protein sequence ID" value="CAF3885782.1"/>
    <property type="molecule type" value="Genomic_DNA"/>
</dbReference>
<feature type="transmembrane region" description="Helical" evidence="10">
    <location>
        <begin position="550"/>
        <end position="572"/>
    </location>
</feature>
<keyword evidence="6" id="KW-0675">Receptor</keyword>
<evidence type="ECO:0000256" key="2">
    <source>
        <dbReference type="ARBA" id="ARBA00022692"/>
    </source>
</evidence>
<keyword evidence="3 10" id="KW-1133">Transmembrane helix</keyword>
<protein>
    <recommendedName>
        <fullName evidence="11">G-protein coupled receptors family 3 profile domain-containing protein</fullName>
    </recommendedName>
</protein>
<dbReference type="EMBL" id="CAJNOQ010006067">
    <property type="protein sequence ID" value="CAF1122267.1"/>
    <property type="molecule type" value="Genomic_DNA"/>
</dbReference>
<evidence type="ECO:0000256" key="6">
    <source>
        <dbReference type="ARBA" id="ARBA00023170"/>
    </source>
</evidence>
<dbReference type="FunFam" id="3.40.50.2300:FF:000056">
    <property type="entry name" value="Gamma-aminobutyric acid type B receptor subunit 1"/>
    <property type="match status" value="1"/>
</dbReference>
<dbReference type="CDD" id="cd06366">
    <property type="entry name" value="PBP1_GABAb_receptor"/>
    <property type="match status" value="1"/>
</dbReference>
<dbReference type="Gene3D" id="3.40.50.2300">
    <property type="match status" value="2"/>
</dbReference>
<evidence type="ECO:0000256" key="10">
    <source>
        <dbReference type="SAM" id="Phobius"/>
    </source>
</evidence>
<keyword evidence="8" id="KW-0807">Transducer</keyword>
<dbReference type="Pfam" id="PF00003">
    <property type="entry name" value="7tm_3"/>
    <property type="match status" value="1"/>
</dbReference>
<dbReference type="Pfam" id="PF01094">
    <property type="entry name" value="ANF_receptor"/>
    <property type="match status" value="1"/>
</dbReference>
<evidence type="ECO:0000256" key="3">
    <source>
        <dbReference type="ARBA" id="ARBA00022989"/>
    </source>
</evidence>
<evidence type="ECO:0000256" key="4">
    <source>
        <dbReference type="ARBA" id="ARBA00023040"/>
    </source>
</evidence>
<evidence type="ECO:0000313" key="12">
    <source>
        <dbReference type="EMBL" id="CAF1122267.1"/>
    </source>
</evidence>
<evidence type="ECO:0000256" key="5">
    <source>
        <dbReference type="ARBA" id="ARBA00023136"/>
    </source>
</evidence>
<dbReference type="Proteomes" id="UP000681722">
    <property type="component" value="Unassembled WGS sequence"/>
</dbReference>
<accession>A0A814QQI0</accession>
<dbReference type="AlphaFoldDB" id="A0A814QQI0"/>
<keyword evidence="2 10" id="KW-0812">Transmembrane</keyword>
<dbReference type="GO" id="GO:0004965">
    <property type="term" value="F:G protein-coupled GABA receptor activity"/>
    <property type="evidence" value="ECO:0007669"/>
    <property type="project" value="InterPro"/>
</dbReference>
<dbReference type="PROSITE" id="PS50259">
    <property type="entry name" value="G_PROTEIN_RECEP_F3_4"/>
    <property type="match status" value="1"/>
</dbReference>
<comment type="subcellular location">
    <subcellularLocation>
        <location evidence="1">Membrane</location>
        <topology evidence="1">Multi-pass membrane protein</topology>
    </subcellularLocation>
</comment>
<keyword evidence="7" id="KW-0325">Glycoprotein</keyword>
<reference evidence="12" key="1">
    <citation type="submission" date="2021-02" db="EMBL/GenBank/DDBJ databases">
        <authorList>
            <person name="Nowell W R."/>
        </authorList>
    </citation>
    <scope>NUCLEOTIDE SEQUENCE</scope>
</reference>
<dbReference type="PANTHER" id="PTHR10519:SF77">
    <property type="entry name" value="GAMMA-AMINOBUTYRIC ACID TYPE B RECEPTOR SUBUNIT 1"/>
    <property type="match status" value="1"/>
</dbReference>
<dbReference type="GO" id="GO:0038039">
    <property type="term" value="C:G protein-coupled receptor heterodimeric complex"/>
    <property type="evidence" value="ECO:0007669"/>
    <property type="project" value="TreeGrafter"/>
</dbReference>
<dbReference type="GO" id="GO:0007214">
    <property type="term" value="P:gamma-aminobutyric acid signaling pathway"/>
    <property type="evidence" value="ECO:0007669"/>
    <property type="project" value="TreeGrafter"/>
</dbReference>
<dbReference type="PRINTS" id="PR01176">
    <property type="entry name" value="GABABRECEPTR"/>
</dbReference>
<keyword evidence="14" id="KW-1185">Reference proteome</keyword>
<keyword evidence="5 10" id="KW-0472">Membrane</keyword>
<dbReference type="PANTHER" id="PTHR10519">
    <property type="entry name" value="GABA-B RECEPTOR"/>
    <property type="match status" value="1"/>
</dbReference>
<organism evidence="12 14">
    <name type="scientific">Didymodactylos carnosus</name>
    <dbReference type="NCBI Taxonomy" id="1234261"/>
    <lineage>
        <taxon>Eukaryota</taxon>
        <taxon>Metazoa</taxon>
        <taxon>Spiralia</taxon>
        <taxon>Gnathifera</taxon>
        <taxon>Rotifera</taxon>
        <taxon>Eurotatoria</taxon>
        <taxon>Bdelloidea</taxon>
        <taxon>Philodinida</taxon>
        <taxon>Philodinidae</taxon>
        <taxon>Didymodactylos</taxon>
    </lineage>
</organism>
<dbReference type="Proteomes" id="UP000663829">
    <property type="component" value="Unassembled WGS sequence"/>
</dbReference>
<feature type="transmembrane region" description="Helical" evidence="10">
    <location>
        <begin position="519"/>
        <end position="538"/>
    </location>
</feature>
<evidence type="ECO:0000313" key="14">
    <source>
        <dbReference type="Proteomes" id="UP000663829"/>
    </source>
</evidence>
<dbReference type="OrthoDB" id="17569at2759"/>
<dbReference type="SUPFAM" id="SSF53822">
    <property type="entry name" value="Periplasmic binding protein-like I"/>
    <property type="match status" value="1"/>
</dbReference>
<feature type="transmembrane region" description="Helical" evidence="10">
    <location>
        <begin position="715"/>
        <end position="737"/>
    </location>
</feature>
<gene>
    <name evidence="12" type="ORF">GPM918_LOCUS19751</name>
    <name evidence="13" type="ORF">SRO942_LOCUS19748</name>
</gene>
<feature type="transmembrane region" description="Helical" evidence="10">
    <location>
        <begin position="650"/>
        <end position="670"/>
    </location>
</feature>
<sequence>MLKILFCISHGLFIVGVTYSVTVAHQLKINLEPPIETKRDRTLWIGGMFPQAGEWAGGEACFPAALKALNEVNRRIDVLPGYYLNLSAYDTRCSPGLGTTILYELLYNKTFGTNNSILMLLGPACSPVSTAVGEAAKMWNLIVLSYGSSSPALSNRVRFATFFRTHPPATLHNPTRIKFFQLFNWKRIAILIQTEEVWQSTAEHLEQLARENNIHVAVRQLFDNDPSHAISNLKKDDIRIIVGLFYEEKARKVFCKAYQQNYFGEGYVWWTIGWYADNWFLKVNDIDCTEEEMAKAVEGHFTTEIQMLTDSTQETISDITPQLFIADLNSTLRELFPYKPVESVGGYVEAPLAYDATWALALALNRSLTRTDLEKWSYDNLQMKNIMMEDMENTQFFGVSGFVKFDKQGNRMSKIVVEQLRNGVYHRIARFDAQTGIIEWLRKEEKDGKRCWNYKNNSSIERRPPFDQLQRSVQVQQISRPLYITMSCFAALGLIFAIACLIFNIVHRKHKIVRQSRPQYNDCTLIGGLILLIDVFLLGADSQTTNPSRFVQLCHAYMLAAGFSICYGALLAKLIRAYLISTKKAMNNYFASFELYIIIGTLLIIDVIVFVIWALKDPLDFTSEETREGPITNDVKTVYQIQQCRSKHHMVWIGLLYSIKGCLIVVGIYLSYETRNLKLESINDSHLVRMCTYNIFIVCLISASLTLIIERNQDADFAFASIAIILCCFVSYGLIFLPKFLRIIRTTNEEETTNQQQQPSTEDEEKHRKLMTENEQLKALIAEREAKVNELIEKLRLKGNHIVIRDVQRFHNINDASNEDSSSYMMRRRSTFLSPIPMSATTTTAITQSNISNSIDNDSTVKSTKLVSIDDEVNGNIDLSTGVTSNTPNPCKESVC</sequence>
<feature type="domain" description="G-protein coupled receptors family 3 profile" evidence="11">
    <location>
        <begin position="482"/>
        <end position="744"/>
    </location>
</feature>
<feature type="transmembrane region" description="Helical" evidence="10">
    <location>
        <begin position="482"/>
        <end position="507"/>
    </location>
</feature>
<dbReference type="InterPro" id="IPR028082">
    <property type="entry name" value="Peripla_BP_I"/>
</dbReference>
<evidence type="ECO:0000259" key="11">
    <source>
        <dbReference type="PROSITE" id="PS50259"/>
    </source>
</evidence>
<dbReference type="InterPro" id="IPR002455">
    <property type="entry name" value="GPCR3_GABA-B"/>
</dbReference>
<feature type="transmembrane region" description="Helical" evidence="10">
    <location>
        <begin position="691"/>
        <end position="709"/>
    </location>
</feature>
<feature type="region of interest" description="Disordered" evidence="9">
    <location>
        <begin position="749"/>
        <end position="768"/>
    </location>
</feature>
<evidence type="ECO:0000256" key="7">
    <source>
        <dbReference type="ARBA" id="ARBA00023180"/>
    </source>
</evidence>
<keyword evidence="4" id="KW-0297">G-protein coupled receptor</keyword>
<evidence type="ECO:0000256" key="1">
    <source>
        <dbReference type="ARBA" id="ARBA00004141"/>
    </source>
</evidence>